<dbReference type="PANTHER" id="PTHR34072:SF57">
    <property type="entry name" value="RNA-DIRECTED DNA POLYMERASE"/>
    <property type="match status" value="1"/>
</dbReference>
<dbReference type="CDD" id="cd09274">
    <property type="entry name" value="RNase_HI_RT_Ty3"/>
    <property type="match status" value="1"/>
</dbReference>
<dbReference type="InterPro" id="IPR041373">
    <property type="entry name" value="RT_RNaseH"/>
</dbReference>
<reference evidence="10 11" key="1">
    <citation type="journal article" date="2022" name="G3 (Bethesda)">
        <title>Whole-genome sequence and methylome profiling of the almond [Prunus dulcis (Mill.) D.A. Webb] cultivar 'Nonpareil'.</title>
        <authorList>
            <person name="D'Amico-Willman K.M."/>
            <person name="Ouma W.Z."/>
            <person name="Meulia T."/>
            <person name="Sideli G.M."/>
            <person name="Gradziel T.M."/>
            <person name="Fresnedo-Ramirez J."/>
        </authorList>
    </citation>
    <scope>NUCLEOTIDE SEQUENCE [LARGE SCALE GENOMIC DNA]</scope>
    <source>
        <strain evidence="10">Clone GOH B32 T37-40</strain>
    </source>
</reference>
<keyword evidence="7" id="KW-0695">RNA-directed DNA polymerase</keyword>
<evidence type="ECO:0000256" key="6">
    <source>
        <dbReference type="ARBA" id="ARBA00022801"/>
    </source>
</evidence>
<dbReference type="Proteomes" id="UP001054821">
    <property type="component" value="Chromosome 6"/>
</dbReference>
<keyword evidence="11" id="KW-1185">Reference proteome</keyword>
<evidence type="ECO:0000256" key="7">
    <source>
        <dbReference type="ARBA" id="ARBA00022918"/>
    </source>
</evidence>
<dbReference type="EC" id="2.7.7.49" evidence="1"/>
<name>A0AAD4VEK5_PRUDU</name>
<keyword evidence="2" id="KW-0808">Transferase</keyword>
<dbReference type="Gene3D" id="2.40.70.10">
    <property type="entry name" value="Acid Proteases"/>
    <property type="match status" value="1"/>
</dbReference>
<dbReference type="InterPro" id="IPR043128">
    <property type="entry name" value="Rev_trsase/Diguanyl_cyclase"/>
</dbReference>
<keyword evidence="3" id="KW-0548">Nucleotidyltransferase</keyword>
<dbReference type="SUPFAM" id="SSF56672">
    <property type="entry name" value="DNA/RNA polymerases"/>
    <property type="match status" value="1"/>
</dbReference>
<dbReference type="GO" id="GO:0016787">
    <property type="term" value="F:hydrolase activity"/>
    <property type="evidence" value="ECO:0007669"/>
    <property type="project" value="UniProtKB-KW"/>
</dbReference>
<feature type="region of interest" description="Disordered" evidence="8">
    <location>
        <begin position="1"/>
        <end position="25"/>
    </location>
</feature>
<dbReference type="Gene3D" id="3.30.70.270">
    <property type="match status" value="1"/>
</dbReference>
<keyword evidence="6" id="KW-0378">Hydrolase</keyword>
<keyword evidence="5" id="KW-0255">Endonuclease</keyword>
<keyword evidence="4" id="KW-0540">Nuclease</keyword>
<evidence type="ECO:0000256" key="4">
    <source>
        <dbReference type="ARBA" id="ARBA00022722"/>
    </source>
</evidence>
<evidence type="ECO:0000256" key="1">
    <source>
        <dbReference type="ARBA" id="ARBA00012493"/>
    </source>
</evidence>
<dbReference type="GO" id="GO:0003964">
    <property type="term" value="F:RNA-directed DNA polymerase activity"/>
    <property type="evidence" value="ECO:0007669"/>
    <property type="project" value="UniProtKB-KW"/>
</dbReference>
<sequence length="531" mass="59631">MLRSGKSYGPQENDAPNAGHAEDHVKKSGEDVDILALLRLGIGELKSTFVSLQLADRSVTYPKGIIDDVLIKAKQFVLPANFLVLDMEEDHDIPLLLGRPFLARAGESVEFKVFEAVKKPGDLEECNRTDIVETLAHANFLANFTDHLLQIFLSNPELQPAVEEEALDVVAALNYAPTYPPRWRHEVESLGCPIARIVPSIEKAPKLELKLLPEHLTYAYLGENDTLQVIIAVTLTSIEEEKLLRVLREFKLLLGWAIANIKGISPSVCYNQIPIAPEDQEKTTFTWPFGTFTYRRMPFGLCNAPAIFQRCHLISNKGIEVDKAKIDLIAKLPPSTSVKGVRSFLGHAASNHCTYYHCSGLEFTFSTNHCDASDYAVGAVLGQRKDKLPHVIYYGSRTLNDAQLNYSTTEKEPLAVIFALEKFRSYLIGSKVVVYTDHAVLKYLLSKKEAKPRLIRWVLLLQEFNLEIRDKKGAENVVADHLSRLTQVSEDKKDVHPLNESFPDEQLFIIRHEVPLYADIANYLVGRSCPN</sequence>
<protein>
    <recommendedName>
        <fullName evidence="1">RNA-directed DNA polymerase</fullName>
        <ecNumber evidence="1">2.7.7.49</ecNumber>
    </recommendedName>
</protein>
<organism evidence="10 11">
    <name type="scientific">Prunus dulcis</name>
    <name type="common">Almond</name>
    <name type="synonym">Amygdalus dulcis</name>
    <dbReference type="NCBI Taxonomy" id="3755"/>
    <lineage>
        <taxon>Eukaryota</taxon>
        <taxon>Viridiplantae</taxon>
        <taxon>Streptophyta</taxon>
        <taxon>Embryophyta</taxon>
        <taxon>Tracheophyta</taxon>
        <taxon>Spermatophyta</taxon>
        <taxon>Magnoliopsida</taxon>
        <taxon>eudicotyledons</taxon>
        <taxon>Gunneridae</taxon>
        <taxon>Pentapetalae</taxon>
        <taxon>rosids</taxon>
        <taxon>fabids</taxon>
        <taxon>Rosales</taxon>
        <taxon>Rosaceae</taxon>
        <taxon>Amygdaloideae</taxon>
        <taxon>Amygdaleae</taxon>
        <taxon>Prunus</taxon>
    </lineage>
</organism>
<feature type="domain" description="Reverse transcriptase RNase H-like" evidence="9">
    <location>
        <begin position="369"/>
        <end position="464"/>
    </location>
</feature>
<dbReference type="GO" id="GO:0004519">
    <property type="term" value="F:endonuclease activity"/>
    <property type="evidence" value="ECO:0007669"/>
    <property type="project" value="UniProtKB-KW"/>
</dbReference>
<evidence type="ECO:0000313" key="11">
    <source>
        <dbReference type="Proteomes" id="UP001054821"/>
    </source>
</evidence>
<dbReference type="Gene3D" id="3.10.10.10">
    <property type="entry name" value="HIV Type 1 Reverse Transcriptase, subunit A, domain 1"/>
    <property type="match status" value="1"/>
</dbReference>
<comment type="caution">
    <text evidence="10">The sequence shown here is derived from an EMBL/GenBank/DDBJ whole genome shotgun (WGS) entry which is preliminary data.</text>
</comment>
<dbReference type="AlphaFoldDB" id="A0AAD4VEK5"/>
<accession>A0AAD4VEK5</accession>
<evidence type="ECO:0000259" key="9">
    <source>
        <dbReference type="Pfam" id="PF17917"/>
    </source>
</evidence>
<dbReference type="InterPro" id="IPR043502">
    <property type="entry name" value="DNA/RNA_pol_sf"/>
</dbReference>
<gene>
    <name evidence="10" type="ORF">L3X38_032697</name>
</gene>
<evidence type="ECO:0000313" key="10">
    <source>
        <dbReference type="EMBL" id="KAI5323625.1"/>
    </source>
</evidence>
<dbReference type="InterPro" id="IPR021109">
    <property type="entry name" value="Peptidase_aspartic_dom_sf"/>
</dbReference>
<dbReference type="FunFam" id="3.10.20.370:FF:000001">
    <property type="entry name" value="Retrovirus-related Pol polyprotein from transposon 17.6-like protein"/>
    <property type="match status" value="1"/>
</dbReference>
<evidence type="ECO:0000256" key="8">
    <source>
        <dbReference type="SAM" id="MobiDB-lite"/>
    </source>
</evidence>
<evidence type="ECO:0000256" key="2">
    <source>
        <dbReference type="ARBA" id="ARBA00022679"/>
    </source>
</evidence>
<proteinExistence type="predicted"/>
<evidence type="ECO:0000256" key="5">
    <source>
        <dbReference type="ARBA" id="ARBA00022759"/>
    </source>
</evidence>
<dbReference type="EMBL" id="JAJFAZ020000006">
    <property type="protein sequence ID" value="KAI5323625.1"/>
    <property type="molecule type" value="Genomic_DNA"/>
</dbReference>
<evidence type="ECO:0000256" key="3">
    <source>
        <dbReference type="ARBA" id="ARBA00022695"/>
    </source>
</evidence>
<dbReference type="Pfam" id="PF17917">
    <property type="entry name" value="RT_RNaseH"/>
    <property type="match status" value="1"/>
</dbReference>
<dbReference type="PANTHER" id="PTHR34072">
    <property type="entry name" value="ENZYMATIC POLYPROTEIN-RELATED"/>
    <property type="match status" value="1"/>
</dbReference>